<dbReference type="InterPro" id="IPR023997">
    <property type="entry name" value="TonB-dep_OMP_SusC/RagA_CS"/>
</dbReference>
<dbReference type="InterPro" id="IPR036942">
    <property type="entry name" value="Beta-barrel_TonB_sf"/>
</dbReference>
<evidence type="ECO:0000313" key="11">
    <source>
        <dbReference type="Proteomes" id="UP001062165"/>
    </source>
</evidence>
<feature type="signal peptide" evidence="8">
    <location>
        <begin position="1"/>
        <end position="21"/>
    </location>
</feature>
<evidence type="ECO:0000256" key="1">
    <source>
        <dbReference type="ARBA" id="ARBA00004571"/>
    </source>
</evidence>
<dbReference type="SUPFAM" id="SSF49464">
    <property type="entry name" value="Carboxypeptidase regulatory domain-like"/>
    <property type="match status" value="1"/>
</dbReference>
<dbReference type="Pfam" id="PF13715">
    <property type="entry name" value="CarbopepD_reg_2"/>
    <property type="match status" value="1"/>
</dbReference>
<dbReference type="RefSeq" id="WP_263051548.1">
    <property type="nucleotide sequence ID" value="NZ_CP106735.1"/>
</dbReference>
<feature type="domain" description="TonB-dependent receptor plug" evidence="9">
    <location>
        <begin position="114"/>
        <end position="220"/>
    </location>
</feature>
<comment type="subcellular location">
    <subcellularLocation>
        <location evidence="1 7">Cell outer membrane</location>
        <topology evidence="1 7">Multi-pass membrane protein</topology>
    </subcellularLocation>
</comment>
<evidence type="ECO:0000256" key="3">
    <source>
        <dbReference type="ARBA" id="ARBA00022452"/>
    </source>
</evidence>
<dbReference type="InterPro" id="IPR037066">
    <property type="entry name" value="Plug_dom_sf"/>
</dbReference>
<protein>
    <submittedName>
        <fullName evidence="10">TonB-dependent receptor</fullName>
    </submittedName>
</protein>
<dbReference type="SUPFAM" id="SSF56935">
    <property type="entry name" value="Porins"/>
    <property type="match status" value="1"/>
</dbReference>
<keyword evidence="3 7" id="KW-1134">Transmembrane beta strand</keyword>
<evidence type="ECO:0000256" key="7">
    <source>
        <dbReference type="PROSITE-ProRule" id="PRU01360"/>
    </source>
</evidence>
<dbReference type="Proteomes" id="UP001062165">
    <property type="component" value="Chromosome"/>
</dbReference>
<dbReference type="NCBIfam" id="TIGR04057">
    <property type="entry name" value="SusC_RagA_signa"/>
    <property type="match status" value="1"/>
</dbReference>
<accession>A0ABY6D0W8</accession>
<keyword evidence="5 7" id="KW-0472">Membrane</keyword>
<dbReference type="PROSITE" id="PS52016">
    <property type="entry name" value="TONB_DEPENDENT_REC_3"/>
    <property type="match status" value="1"/>
</dbReference>
<evidence type="ECO:0000256" key="8">
    <source>
        <dbReference type="SAM" id="SignalP"/>
    </source>
</evidence>
<evidence type="ECO:0000256" key="6">
    <source>
        <dbReference type="ARBA" id="ARBA00023237"/>
    </source>
</evidence>
<keyword evidence="2 7" id="KW-0813">Transport</keyword>
<dbReference type="Gene3D" id="2.40.170.20">
    <property type="entry name" value="TonB-dependent receptor, beta-barrel domain"/>
    <property type="match status" value="1"/>
</dbReference>
<keyword evidence="4 7" id="KW-0812">Transmembrane</keyword>
<gene>
    <name evidence="10" type="ORF">N7E81_01695</name>
</gene>
<keyword evidence="11" id="KW-1185">Reference proteome</keyword>
<keyword evidence="10" id="KW-0675">Receptor</keyword>
<feature type="chain" id="PRO_5047037131" evidence="8">
    <location>
        <begin position="22"/>
        <end position="997"/>
    </location>
</feature>
<dbReference type="InterPro" id="IPR008969">
    <property type="entry name" value="CarboxyPept-like_regulatory"/>
</dbReference>
<dbReference type="InterPro" id="IPR023996">
    <property type="entry name" value="TonB-dep_OMP_SusC/RagA"/>
</dbReference>
<evidence type="ECO:0000256" key="5">
    <source>
        <dbReference type="ARBA" id="ARBA00023136"/>
    </source>
</evidence>
<keyword evidence="6 7" id="KW-0998">Cell outer membrane</keyword>
<evidence type="ECO:0000256" key="4">
    <source>
        <dbReference type="ARBA" id="ARBA00022692"/>
    </source>
</evidence>
<sequence>MKKLKLLLIVLLLGYTSASWAQTQISGVVTDDENVPLPGASILIKGTTVGVVTDVDGNYSLQVPDQTAVLVFSFVGFDTEEVTVGSRSVIDMAMTSDITSMEEIVVIGYGQVEKKDVTGAIGSVETEDIVRANPVQAAKAIQGQAAGVIVSKQSSRPGAGYNINIRGLSSIDYSNEPLVVIDGVMGGDMNALNPSDIESMEILKDASSTAIYGSRGANGVIIISTKRGAKGKPIVSYSGYVGVKTPAHLPDMMNAQQFYKASVTDAVLNNPDFNPRPYTSTELDLINSGKSTDWLDEISGPAMQTNHSVSVGGGSDNTNYHFSAGYLNEGGNLENTQFQRYNIKGSMDSKVTNFLKVGFTANYSFSKQEVASNEGLRSAYRARPTGVVYYDDILNPDENQDLDWRGYASWMGINDKQVLNPLIEMDPYNFQDETRSNTFFGNAYLELTPLEGLSIKSVISASVDNSRWGQFRGTMTKDRKTTLLPRSFRQTDDISNYTLDNIITYKKEVGDHDFTITGVQSSFLERNEEMDSYVDEIPYNSLWYAYGTARPAELNTKLTERSLLSYMGRVIYGFKNKYVLTLTSRWDGASQLSEENRWDFFPSAAVAWRLGEEKFIKNIDAISDMKLRVSYGLVGNSSVDPYSTQARLINTPYDFDGADAYGFAPENLADKDLRWEKSKELNIGLEMGLVNNRISTVLEVYNRKTVDLIYNVQIPTSSGFSSVATNVGEVANRGVELTLNTVNIVNNKFKWTTSINFAKNVNEVLSIGTDGIQQDIATGLFVGQPLNAHYDYEFNGIWQLDEAAAAMEYDQVPGSVKVVDQNNDGMISSNEGIDDRTILGSEQPDWTMGITNKLTYGNFDLSFLIYTSQGAMYRNSMLSGTMGEVGVGRYNALNLDYWTVNNPTNEYYGPGITSNPHRSAIFYQNASFLRISDITFGYTLPRTVLEKYGFSNFRLYAQVTNPFVFHDFDGMDPEFNSSTYNDGIPSATYLFGLNFSF</sequence>
<evidence type="ECO:0000313" key="10">
    <source>
        <dbReference type="EMBL" id="UXX79817.1"/>
    </source>
</evidence>
<dbReference type="Pfam" id="PF07715">
    <property type="entry name" value="Plug"/>
    <property type="match status" value="1"/>
</dbReference>
<evidence type="ECO:0000259" key="9">
    <source>
        <dbReference type="Pfam" id="PF07715"/>
    </source>
</evidence>
<dbReference type="EMBL" id="CP106735">
    <property type="protein sequence ID" value="UXX79817.1"/>
    <property type="molecule type" value="Genomic_DNA"/>
</dbReference>
<dbReference type="InterPro" id="IPR039426">
    <property type="entry name" value="TonB-dep_rcpt-like"/>
</dbReference>
<proteinExistence type="inferred from homology"/>
<organism evidence="10 11">
    <name type="scientific">Reichenbachiella carrageenanivorans</name>
    <dbReference type="NCBI Taxonomy" id="2979869"/>
    <lineage>
        <taxon>Bacteria</taxon>
        <taxon>Pseudomonadati</taxon>
        <taxon>Bacteroidota</taxon>
        <taxon>Cytophagia</taxon>
        <taxon>Cytophagales</taxon>
        <taxon>Reichenbachiellaceae</taxon>
        <taxon>Reichenbachiella</taxon>
    </lineage>
</organism>
<keyword evidence="8" id="KW-0732">Signal</keyword>
<name>A0ABY6D0W8_9BACT</name>
<comment type="similarity">
    <text evidence="7">Belongs to the TonB-dependent receptor family.</text>
</comment>
<reference evidence="10" key="1">
    <citation type="submission" date="2022-10" db="EMBL/GenBank/DDBJ databases">
        <title>Comparative genomics and taxonomic characterization of three novel marine species of genus Reichenbachiella exhibiting antioxidant and polysaccharide degradation activities.</title>
        <authorList>
            <person name="Muhammad N."/>
            <person name="Lee Y.-J."/>
            <person name="Ko J."/>
            <person name="Kim S.-G."/>
        </authorList>
    </citation>
    <scope>NUCLEOTIDE SEQUENCE</scope>
    <source>
        <strain evidence="10">Wsw4-B4</strain>
    </source>
</reference>
<evidence type="ECO:0000256" key="2">
    <source>
        <dbReference type="ARBA" id="ARBA00022448"/>
    </source>
</evidence>
<dbReference type="InterPro" id="IPR012910">
    <property type="entry name" value="Plug_dom"/>
</dbReference>
<dbReference type="Gene3D" id="2.170.130.10">
    <property type="entry name" value="TonB-dependent receptor, plug domain"/>
    <property type="match status" value="1"/>
</dbReference>
<dbReference type="Gene3D" id="2.60.40.1120">
    <property type="entry name" value="Carboxypeptidase-like, regulatory domain"/>
    <property type="match status" value="1"/>
</dbReference>
<dbReference type="NCBIfam" id="TIGR04056">
    <property type="entry name" value="OMP_RagA_SusC"/>
    <property type="match status" value="1"/>
</dbReference>